<dbReference type="Gene3D" id="3.40.50.300">
    <property type="entry name" value="P-loop containing nucleotide triphosphate hydrolases"/>
    <property type="match status" value="1"/>
</dbReference>
<dbReference type="InterPro" id="IPR002041">
    <property type="entry name" value="Ran_GTPase"/>
</dbReference>
<dbReference type="GO" id="GO:0005634">
    <property type="term" value="C:nucleus"/>
    <property type="evidence" value="ECO:0007669"/>
    <property type="project" value="UniProtKB-SubCell"/>
</dbReference>
<keyword evidence="4 8" id="KW-0547">Nucleotide-binding</keyword>
<dbReference type="STRING" id="37001.A0A1A9WNU2"/>
<evidence type="ECO:0000256" key="5">
    <source>
        <dbReference type="ARBA" id="ARBA00022927"/>
    </source>
</evidence>
<dbReference type="Pfam" id="PF00071">
    <property type="entry name" value="Ras"/>
    <property type="match status" value="1"/>
</dbReference>
<accession>A0A1A9WNU2</accession>
<dbReference type="GO" id="GO:0000054">
    <property type="term" value="P:ribosomal subunit export from nucleus"/>
    <property type="evidence" value="ECO:0007669"/>
    <property type="project" value="TreeGrafter"/>
</dbReference>
<evidence type="ECO:0000256" key="7">
    <source>
        <dbReference type="ARBA" id="ARBA00023242"/>
    </source>
</evidence>
<dbReference type="GO" id="GO:0003924">
    <property type="term" value="F:GTPase activity"/>
    <property type="evidence" value="ECO:0007669"/>
    <property type="project" value="InterPro"/>
</dbReference>
<sequence>MRLNSYPTAKDNMSQESDIPTYECVLVGDGGTGKTSFAKHHMTDEFEKKYVATLRVEVHSIIFHINREIIRFNIWKTAGEDKFGGLRDGYYIHGQCAIIIFDVISRITYKNVSNWYWYLVRVCENILILLCGNKVGIKDGKVKAKSSI</sequence>
<evidence type="ECO:0000256" key="8">
    <source>
        <dbReference type="RuleBase" id="RU363057"/>
    </source>
</evidence>
<protein>
    <recommendedName>
        <fullName evidence="8">GTP-binding nuclear protein</fullName>
    </recommendedName>
</protein>
<name>A0A1A9WNU2_9MUSC</name>
<dbReference type="SMART" id="SM00174">
    <property type="entry name" value="RHO"/>
    <property type="match status" value="1"/>
</dbReference>
<dbReference type="SMART" id="SM00175">
    <property type="entry name" value="RAB"/>
    <property type="match status" value="1"/>
</dbReference>
<dbReference type="PANTHER" id="PTHR24071">
    <property type="entry name" value="RAN GTPASE"/>
    <property type="match status" value="1"/>
</dbReference>
<reference evidence="9" key="2">
    <citation type="submission" date="2020-05" db="UniProtKB">
        <authorList>
            <consortium name="EnsemblMetazoa"/>
        </authorList>
    </citation>
    <scope>IDENTIFICATION</scope>
    <source>
        <strain evidence="9">IAEA</strain>
    </source>
</reference>
<dbReference type="PANTHER" id="PTHR24071:SF0">
    <property type="entry name" value="GTP-BINDING NUCLEAR PROTEIN RAN"/>
    <property type="match status" value="1"/>
</dbReference>
<dbReference type="Proteomes" id="UP000091820">
    <property type="component" value="Unassembled WGS sequence"/>
</dbReference>
<dbReference type="GO" id="GO:0006606">
    <property type="term" value="P:protein import into nucleus"/>
    <property type="evidence" value="ECO:0007669"/>
    <property type="project" value="TreeGrafter"/>
</dbReference>
<comment type="function">
    <text evidence="8">GTP-binding protein involved in nucleocytoplasmic transport. Required for the import of protein into the nucleus and also for RNA export. Involved in chromatin condensation and control of cell cycle.</text>
</comment>
<evidence type="ECO:0000256" key="3">
    <source>
        <dbReference type="ARBA" id="ARBA00022448"/>
    </source>
</evidence>
<evidence type="ECO:0000256" key="4">
    <source>
        <dbReference type="ARBA" id="ARBA00022741"/>
    </source>
</evidence>
<dbReference type="InterPro" id="IPR005225">
    <property type="entry name" value="Small_GTP-bd"/>
</dbReference>
<comment type="similarity">
    <text evidence="2 8">Belongs to the small GTPase superfamily. Ran family.</text>
</comment>
<dbReference type="SMART" id="SM00176">
    <property type="entry name" value="RAN"/>
    <property type="match status" value="1"/>
</dbReference>
<keyword evidence="3 8" id="KW-0813">Transport</keyword>
<evidence type="ECO:0000256" key="2">
    <source>
        <dbReference type="ARBA" id="ARBA00008028"/>
    </source>
</evidence>
<dbReference type="SMART" id="SM00173">
    <property type="entry name" value="RAS"/>
    <property type="match status" value="1"/>
</dbReference>
<keyword evidence="5 8" id="KW-0653">Protein transport</keyword>
<keyword evidence="7 8" id="KW-0539">Nucleus</keyword>
<organism evidence="9 10">
    <name type="scientific">Glossina brevipalpis</name>
    <dbReference type="NCBI Taxonomy" id="37001"/>
    <lineage>
        <taxon>Eukaryota</taxon>
        <taxon>Metazoa</taxon>
        <taxon>Ecdysozoa</taxon>
        <taxon>Arthropoda</taxon>
        <taxon>Hexapoda</taxon>
        <taxon>Insecta</taxon>
        <taxon>Pterygota</taxon>
        <taxon>Neoptera</taxon>
        <taxon>Endopterygota</taxon>
        <taxon>Diptera</taxon>
        <taxon>Brachycera</taxon>
        <taxon>Muscomorpha</taxon>
        <taxon>Hippoboscoidea</taxon>
        <taxon>Glossinidae</taxon>
        <taxon>Glossina</taxon>
    </lineage>
</organism>
<dbReference type="InterPro" id="IPR001806">
    <property type="entry name" value="Small_GTPase"/>
</dbReference>
<proteinExistence type="inferred from homology"/>
<evidence type="ECO:0000313" key="9">
    <source>
        <dbReference type="EnsemblMetazoa" id="GBRI026515-PA"/>
    </source>
</evidence>
<dbReference type="NCBIfam" id="TIGR00231">
    <property type="entry name" value="small_GTP"/>
    <property type="match status" value="1"/>
</dbReference>
<dbReference type="SUPFAM" id="SSF52540">
    <property type="entry name" value="P-loop containing nucleoside triphosphate hydrolases"/>
    <property type="match status" value="1"/>
</dbReference>
<dbReference type="GO" id="GO:0005737">
    <property type="term" value="C:cytoplasm"/>
    <property type="evidence" value="ECO:0007669"/>
    <property type="project" value="TreeGrafter"/>
</dbReference>
<dbReference type="EnsemblMetazoa" id="GBRI026515-RA">
    <property type="protein sequence ID" value="GBRI026515-PA"/>
    <property type="gene ID" value="GBRI026515"/>
</dbReference>
<evidence type="ECO:0000256" key="6">
    <source>
        <dbReference type="ARBA" id="ARBA00023134"/>
    </source>
</evidence>
<dbReference type="PROSITE" id="PS51418">
    <property type="entry name" value="RAN"/>
    <property type="match status" value="1"/>
</dbReference>
<dbReference type="AlphaFoldDB" id="A0A1A9WNU2"/>
<evidence type="ECO:0000313" key="10">
    <source>
        <dbReference type="Proteomes" id="UP000091820"/>
    </source>
</evidence>
<evidence type="ECO:0000256" key="1">
    <source>
        <dbReference type="ARBA" id="ARBA00004123"/>
    </source>
</evidence>
<reference evidence="10" key="1">
    <citation type="submission" date="2014-03" db="EMBL/GenBank/DDBJ databases">
        <authorList>
            <person name="Aksoy S."/>
            <person name="Warren W."/>
            <person name="Wilson R.K."/>
        </authorList>
    </citation>
    <scope>NUCLEOTIDE SEQUENCE [LARGE SCALE GENOMIC DNA]</scope>
    <source>
        <strain evidence="10">IAEA</strain>
    </source>
</reference>
<dbReference type="GO" id="GO:0005525">
    <property type="term" value="F:GTP binding"/>
    <property type="evidence" value="ECO:0007669"/>
    <property type="project" value="UniProtKB-KW"/>
</dbReference>
<keyword evidence="6 8" id="KW-0342">GTP-binding</keyword>
<comment type="subcellular location">
    <subcellularLocation>
        <location evidence="1 8">Nucleus</location>
    </subcellularLocation>
</comment>
<dbReference type="InterPro" id="IPR027417">
    <property type="entry name" value="P-loop_NTPase"/>
</dbReference>
<dbReference type="PRINTS" id="PR00627">
    <property type="entry name" value="GTPRANTC4"/>
</dbReference>
<dbReference type="PROSITE" id="PS51419">
    <property type="entry name" value="RAB"/>
    <property type="match status" value="1"/>
</dbReference>
<keyword evidence="10" id="KW-1185">Reference proteome</keyword>
<dbReference type="VEuPathDB" id="VectorBase:GBRI026515"/>